<feature type="domain" description="C2H2-type" evidence="2">
    <location>
        <begin position="488"/>
        <end position="510"/>
    </location>
</feature>
<dbReference type="InterPro" id="IPR013087">
    <property type="entry name" value="Znf_C2H2_type"/>
</dbReference>
<dbReference type="GO" id="GO:0003676">
    <property type="term" value="F:nucleic acid binding"/>
    <property type="evidence" value="ECO:0007669"/>
    <property type="project" value="InterPro"/>
</dbReference>
<accession>A0A445E9Y6</accession>
<evidence type="ECO:0000259" key="2">
    <source>
        <dbReference type="PROSITE" id="PS00028"/>
    </source>
</evidence>
<comment type="caution">
    <text evidence="3">The sequence shown here is derived from an EMBL/GenBank/DDBJ whole genome shotgun (WGS) entry which is preliminary data.</text>
</comment>
<reference evidence="3 4" key="1">
    <citation type="submission" date="2019-01" db="EMBL/GenBank/DDBJ databases">
        <title>Sequencing of cultivated peanut Arachis hypogaea provides insights into genome evolution and oil improvement.</title>
        <authorList>
            <person name="Chen X."/>
        </authorList>
    </citation>
    <scope>NUCLEOTIDE SEQUENCE [LARGE SCALE GENOMIC DNA]</scope>
    <source>
        <strain evidence="4">cv. Fuhuasheng</strain>
        <tissue evidence="3">Leaves</tissue>
    </source>
</reference>
<feature type="compositionally biased region" description="Basic and acidic residues" evidence="1">
    <location>
        <begin position="389"/>
        <end position="398"/>
    </location>
</feature>
<feature type="compositionally biased region" description="Polar residues" evidence="1">
    <location>
        <begin position="379"/>
        <end position="388"/>
    </location>
</feature>
<dbReference type="PROSITE" id="PS00028">
    <property type="entry name" value="ZINC_FINGER_C2H2_1"/>
    <property type="match status" value="1"/>
</dbReference>
<keyword evidence="4" id="KW-1185">Reference proteome</keyword>
<feature type="region of interest" description="Disordered" evidence="1">
    <location>
        <begin position="379"/>
        <end position="408"/>
    </location>
</feature>
<sequence>MNYSAYNEPPPYYPYSNRFNYIRDPHPTYPPIRHPDLYLTEPEPLAPRLINRPVGPPQYSHRPYGVHGGGPFNTFWRHGPDGGRHFTSYSSGPAISDAAGLHAAARATSMLRSSSSVLASAPSAQQARRPYGTAAAEASSVVLSSSSVLASAPSAQRARRPYGTAAAEASFVERSSSSVLASAPLVSAPSAKRARKPYGTAAAEASFVERSSCSVIASAPSAKQAQKPDGTAAAGASSVVRSSSLVLASAPSAKQAREPDGTAAAAGAGASSVVRSSSSVLASAPSAKQAREPDGTAGASSVVRSSSSVTSAPSAKQAQKPAAPSQPPPKAWCEICKIWCHTLGVLEEHKQGRRHMNKVKRQERLEEQKAISELQNKQTATTKSNLTDQAKKVQEPAKVECPTGNTGSEVASVNHKVETMVQNDARDTFAAPAEEPEAKKTSRNIIPVQHHVLKPKKKRKGSKLVKITAALRRPVQNQISEQFIPFDCKLCNVRFESEIAFGSHVNGKEHISRLIHAPGRQALSGMFGLQVLYPPDIDSLSKAINVQVQHGDNNPQLLLAKHLMDSLSQSKVAATAPPMN</sequence>
<dbReference type="InterPro" id="IPR003604">
    <property type="entry name" value="Matrin/U1-like-C_Znf_C2H2"/>
</dbReference>
<dbReference type="Pfam" id="PF12874">
    <property type="entry name" value="zf-met"/>
    <property type="match status" value="2"/>
</dbReference>
<dbReference type="Gene3D" id="3.30.160.60">
    <property type="entry name" value="Classic Zinc Finger"/>
    <property type="match status" value="2"/>
</dbReference>
<evidence type="ECO:0000313" key="3">
    <source>
        <dbReference type="EMBL" id="RYR72237.1"/>
    </source>
</evidence>
<dbReference type="PANTHER" id="PTHR47487:SF12">
    <property type="entry name" value="GLUTENIN, HIGH MOLECULAR WEIGHT SUBUNIT DX5-LIKE"/>
    <property type="match status" value="1"/>
</dbReference>
<dbReference type="SMART" id="SM00451">
    <property type="entry name" value="ZnF_U1"/>
    <property type="match status" value="2"/>
</dbReference>
<dbReference type="STRING" id="3818.A0A445E9Y6"/>
<dbReference type="SUPFAM" id="SSF57667">
    <property type="entry name" value="beta-beta-alpha zinc fingers"/>
    <property type="match status" value="2"/>
</dbReference>
<organism evidence="3 4">
    <name type="scientific">Arachis hypogaea</name>
    <name type="common">Peanut</name>
    <dbReference type="NCBI Taxonomy" id="3818"/>
    <lineage>
        <taxon>Eukaryota</taxon>
        <taxon>Viridiplantae</taxon>
        <taxon>Streptophyta</taxon>
        <taxon>Embryophyta</taxon>
        <taxon>Tracheophyta</taxon>
        <taxon>Spermatophyta</taxon>
        <taxon>Magnoliopsida</taxon>
        <taxon>eudicotyledons</taxon>
        <taxon>Gunneridae</taxon>
        <taxon>Pentapetalae</taxon>
        <taxon>rosids</taxon>
        <taxon>fabids</taxon>
        <taxon>Fabales</taxon>
        <taxon>Fabaceae</taxon>
        <taxon>Papilionoideae</taxon>
        <taxon>50 kb inversion clade</taxon>
        <taxon>dalbergioids sensu lato</taxon>
        <taxon>Dalbergieae</taxon>
        <taxon>Pterocarpus clade</taxon>
        <taxon>Arachis</taxon>
    </lineage>
</organism>
<name>A0A445E9Y6_ARAHY</name>
<evidence type="ECO:0000313" key="4">
    <source>
        <dbReference type="Proteomes" id="UP000289738"/>
    </source>
</evidence>
<dbReference type="PANTHER" id="PTHR47487">
    <property type="entry name" value="OS06G0651300 PROTEIN-RELATED"/>
    <property type="match status" value="1"/>
</dbReference>
<dbReference type="AlphaFoldDB" id="A0A445E9Y6"/>
<dbReference type="EMBL" id="SDMP01000002">
    <property type="protein sequence ID" value="RYR72237.1"/>
    <property type="molecule type" value="Genomic_DNA"/>
</dbReference>
<dbReference type="InterPro" id="IPR036236">
    <property type="entry name" value="Znf_C2H2_sf"/>
</dbReference>
<gene>
    <name evidence="3" type="ORF">Ahy_A02g006439</name>
</gene>
<feature type="region of interest" description="Disordered" evidence="1">
    <location>
        <begin position="283"/>
        <end position="329"/>
    </location>
</feature>
<dbReference type="OrthoDB" id="434647at2759"/>
<dbReference type="GO" id="GO:0008270">
    <property type="term" value="F:zinc ion binding"/>
    <property type="evidence" value="ECO:0007669"/>
    <property type="project" value="InterPro"/>
</dbReference>
<protein>
    <recommendedName>
        <fullName evidence="2">C2H2-type domain-containing protein</fullName>
    </recommendedName>
</protein>
<dbReference type="Proteomes" id="UP000289738">
    <property type="component" value="Chromosome A02"/>
</dbReference>
<proteinExistence type="predicted"/>
<feature type="compositionally biased region" description="Low complexity" evidence="1">
    <location>
        <begin position="299"/>
        <end position="323"/>
    </location>
</feature>
<evidence type="ECO:0000256" key="1">
    <source>
        <dbReference type="SAM" id="MobiDB-lite"/>
    </source>
</evidence>